<protein>
    <recommendedName>
        <fullName evidence="5">Secreted protein</fullName>
    </recommendedName>
</protein>
<evidence type="ECO:0000313" key="3">
    <source>
        <dbReference type="EMBL" id="GAA0624948.1"/>
    </source>
</evidence>
<gene>
    <name evidence="3" type="ORF">GCM10009422_21820</name>
</gene>
<keyword evidence="4" id="KW-1185">Reference proteome</keyword>
<feature type="signal peptide" evidence="2">
    <location>
        <begin position="1"/>
        <end position="22"/>
    </location>
</feature>
<feature type="region of interest" description="Disordered" evidence="1">
    <location>
        <begin position="46"/>
        <end position="143"/>
    </location>
</feature>
<evidence type="ECO:0000256" key="2">
    <source>
        <dbReference type="SAM" id="SignalP"/>
    </source>
</evidence>
<evidence type="ECO:0000256" key="1">
    <source>
        <dbReference type="SAM" id="MobiDB-lite"/>
    </source>
</evidence>
<name>A0ABN1GZX9_9CAUL</name>
<evidence type="ECO:0000313" key="4">
    <source>
        <dbReference type="Proteomes" id="UP001501352"/>
    </source>
</evidence>
<dbReference type="Proteomes" id="UP001501352">
    <property type="component" value="Unassembled WGS sequence"/>
</dbReference>
<organism evidence="3 4">
    <name type="scientific">Brevundimonas kwangchunensis</name>
    <dbReference type="NCBI Taxonomy" id="322163"/>
    <lineage>
        <taxon>Bacteria</taxon>
        <taxon>Pseudomonadati</taxon>
        <taxon>Pseudomonadota</taxon>
        <taxon>Alphaproteobacteria</taxon>
        <taxon>Caulobacterales</taxon>
        <taxon>Caulobacteraceae</taxon>
        <taxon>Brevundimonas</taxon>
    </lineage>
</organism>
<sequence>MPQSLRLLCVCLGVTIMVALQAHGVINTQHRIEHGLQFPGVSYAEAASIDHDHDHDHEHDQTDPSPTTDAPAFDVADTPGGDAPINHHHHSGGDVHVALATPVHPTETVISTSAHLGPTPGLTPPGVRGDGPSHPPKQQRLIV</sequence>
<proteinExistence type="predicted"/>
<feature type="compositionally biased region" description="Basic and acidic residues" evidence="1">
    <location>
        <begin position="48"/>
        <end position="62"/>
    </location>
</feature>
<keyword evidence="2" id="KW-0732">Signal</keyword>
<accession>A0ABN1GZX9</accession>
<feature type="chain" id="PRO_5046254299" description="Secreted protein" evidence="2">
    <location>
        <begin position="23"/>
        <end position="143"/>
    </location>
</feature>
<dbReference type="EMBL" id="BAAAGA010000005">
    <property type="protein sequence ID" value="GAA0624948.1"/>
    <property type="molecule type" value="Genomic_DNA"/>
</dbReference>
<comment type="caution">
    <text evidence="3">The sequence shown here is derived from an EMBL/GenBank/DDBJ whole genome shotgun (WGS) entry which is preliminary data.</text>
</comment>
<feature type="compositionally biased region" description="Low complexity" evidence="1">
    <location>
        <begin position="116"/>
        <end position="126"/>
    </location>
</feature>
<evidence type="ECO:0008006" key="5">
    <source>
        <dbReference type="Google" id="ProtNLM"/>
    </source>
</evidence>
<reference evidence="3 4" key="1">
    <citation type="journal article" date="2019" name="Int. J. Syst. Evol. Microbiol.">
        <title>The Global Catalogue of Microorganisms (GCM) 10K type strain sequencing project: providing services to taxonomists for standard genome sequencing and annotation.</title>
        <authorList>
            <consortium name="The Broad Institute Genomics Platform"/>
            <consortium name="The Broad Institute Genome Sequencing Center for Infectious Disease"/>
            <person name="Wu L."/>
            <person name="Ma J."/>
        </authorList>
    </citation>
    <scope>NUCLEOTIDE SEQUENCE [LARGE SCALE GENOMIC DNA]</scope>
    <source>
        <strain evidence="3 4">JCM 12928</strain>
    </source>
</reference>